<dbReference type="Gene3D" id="1.10.132.60">
    <property type="entry name" value="DNA polymerase family B, C-terminal domain"/>
    <property type="match status" value="1"/>
</dbReference>
<proteinExistence type="inferred from homology"/>
<evidence type="ECO:0000256" key="3">
    <source>
        <dbReference type="ARBA" id="ARBA00005755"/>
    </source>
</evidence>
<gene>
    <name evidence="25" type="ORF">RF11_11093</name>
</gene>
<evidence type="ECO:0000256" key="10">
    <source>
        <dbReference type="ARBA" id="ARBA00022771"/>
    </source>
</evidence>
<evidence type="ECO:0000256" key="1">
    <source>
        <dbReference type="ARBA" id="ARBA00001966"/>
    </source>
</evidence>
<keyword evidence="6 20" id="KW-0548">Nucleotidyltransferase</keyword>
<keyword evidence="5 20" id="KW-0808">Transferase</keyword>
<dbReference type="InterPro" id="IPR042087">
    <property type="entry name" value="DNA_pol_B_thumb"/>
</dbReference>
<evidence type="ECO:0000259" key="24">
    <source>
        <dbReference type="Pfam" id="PF14260"/>
    </source>
</evidence>
<feature type="compositionally biased region" description="Basic and acidic residues" evidence="21">
    <location>
        <begin position="636"/>
        <end position="654"/>
    </location>
</feature>
<comment type="similarity">
    <text evidence="3 20">Belongs to the DNA polymerase type-B family.</text>
</comment>
<comment type="subcellular location">
    <subcellularLocation>
        <location evidence="2 20">Nucleus</location>
    </subcellularLocation>
</comment>
<dbReference type="InterPro" id="IPR012337">
    <property type="entry name" value="RNaseH-like_sf"/>
</dbReference>
<feature type="domain" description="DNA-directed DNA polymerase family B exonuclease" evidence="23">
    <location>
        <begin position="3"/>
        <end position="222"/>
    </location>
</feature>
<dbReference type="GO" id="GO:0003677">
    <property type="term" value="F:DNA binding"/>
    <property type="evidence" value="ECO:0007669"/>
    <property type="project" value="UniProtKB-KW"/>
</dbReference>
<dbReference type="AlphaFoldDB" id="A0A0C2N683"/>
<dbReference type="GO" id="GO:0045004">
    <property type="term" value="P:DNA replication proofreading"/>
    <property type="evidence" value="ECO:0007669"/>
    <property type="project" value="TreeGrafter"/>
</dbReference>
<evidence type="ECO:0000256" key="8">
    <source>
        <dbReference type="ARBA" id="ARBA00022722"/>
    </source>
</evidence>
<feature type="domain" description="DNA-directed DNA polymerase family B multifunctional" evidence="22">
    <location>
        <begin position="286"/>
        <end position="715"/>
    </location>
</feature>
<keyword evidence="17 20" id="KW-0238">DNA-binding</keyword>
<dbReference type="GO" id="GO:0008296">
    <property type="term" value="F:3'-5'-DNA exonuclease activity"/>
    <property type="evidence" value="ECO:0007669"/>
    <property type="project" value="TreeGrafter"/>
</dbReference>
<dbReference type="Proteomes" id="UP000031668">
    <property type="component" value="Unassembled WGS sequence"/>
</dbReference>
<dbReference type="FunFam" id="3.30.420.10:FF:000004">
    <property type="entry name" value="DNA polymerase"/>
    <property type="match status" value="1"/>
</dbReference>
<dbReference type="GO" id="GO:0000166">
    <property type="term" value="F:nucleotide binding"/>
    <property type="evidence" value="ECO:0007669"/>
    <property type="project" value="InterPro"/>
</dbReference>
<keyword evidence="4 20" id="KW-0004">4Fe-4S</keyword>
<evidence type="ECO:0000256" key="6">
    <source>
        <dbReference type="ARBA" id="ARBA00022695"/>
    </source>
</evidence>
<evidence type="ECO:0000313" key="25">
    <source>
        <dbReference type="EMBL" id="KII69447.1"/>
    </source>
</evidence>
<dbReference type="GO" id="GO:0006287">
    <property type="term" value="P:base-excision repair, gap-filling"/>
    <property type="evidence" value="ECO:0007669"/>
    <property type="project" value="TreeGrafter"/>
</dbReference>
<keyword evidence="26" id="KW-1185">Reference proteome</keyword>
<evidence type="ECO:0000256" key="21">
    <source>
        <dbReference type="SAM" id="MobiDB-lite"/>
    </source>
</evidence>
<keyword evidence="9 20" id="KW-0479">Metal-binding</keyword>
<evidence type="ECO:0000256" key="19">
    <source>
        <dbReference type="ARBA" id="ARBA00049244"/>
    </source>
</evidence>
<evidence type="ECO:0000256" key="4">
    <source>
        <dbReference type="ARBA" id="ARBA00022485"/>
    </source>
</evidence>
<dbReference type="PROSITE" id="PS00116">
    <property type="entry name" value="DNA_POLYMERASE_B"/>
    <property type="match status" value="1"/>
</dbReference>
<evidence type="ECO:0000256" key="15">
    <source>
        <dbReference type="ARBA" id="ARBA00023004"/>
    </source>
</evidence>
<protein>
    <recommendedName>
        <fullName evidence="20">DNA polymerase</fullName>
        <ecNumber evidence="20">2.7.7.7</ecNumber>
    </recommendedName>
</protein>
<dbReference type="OMA" id="CNNCRPR"/>
<dbReference type="InterPro" id="IPR023211">
    <property type="entry name" value="DNA_pol_palm_dom_sf"/>
</dbReference>
<dbReference type="GO" id="GO:0006297">
    <property type="term" value="P:nucleotide-excision repair, DNA gap filling"/>
    <property type="evidence" value="ECO:0007669"/>
    <property type="project" value="TreeGrafter"/>
</dbReference>
<dbReference type="InterPro" id="IPR050240">
    <property type="entry name" value="DNA_pol_type-B"/>
</dbReference>
<dbReference type="InterPro" id="IPR017964">
    <property type="entry name" value="DNA-dir_DNA_pol_B_CS"/>
</dbReference>
<dbReference type="InterPro" id="IPR036397">
    <property type="entry name" value="RNaseH_sf"/>
</dbReference>
<dbReference type="Gene3D" id="3.90.1600.10">
    <property type="entry name" value="Palm domain of DNA polymerase"/>
    <property type="match status" value="1"/>
</dbReference>
<keyword evidence="15 20" id="KW-0408">Iron</keyword>
<evidence type="ECO:0000256" key="13">
    <source>
        <dbReference type="ARBA" id="ARBA00022839"/>
    </source>
</evidence>
<dbReference type="FunFam" id="1.10.132.60:FF:000001">
    <property type="entry name" value="DNA polymerase"/>
    <property type="match status" value="1"/>
</dbReference>
<sequence length="821" mass="93405">MADVGLSGCNWVRLKRGTYQSKNEKLESNCQIEVDIDWENLEILPDDKWDSIAPYRILSYDIECSGRKGIFPEATIDQVIQIANTITIYGHEDQTIKVVFTLGSCAPIVGACVMPYKTEKEMLRGWARFIIDVDPDIITGYNIFNFDTPYLIDRANHLGVTEVLHIGRIKSEASRVRSTTFQNRAFGRRDNKSVNISGRLQLDVYQILLREHKLRSYTLNNVSFHFLGEQKEDVAYSIITDLQNGDEYSRRRLAVYCLKDSYLPIRLLDKLMIITNHVEMSRVTGVPLNFLITRGQQVKVISQLIRACKVENLLIPTVNPSSGEEFEGATVIEPVKGYYDDPIATLDFVSLYPSIMICHNLCYSTLLNPRQAKSMNEDDYTVTPCGNYFVKQHIRKGILPRILQNLLDARKQVKILLKTEQNPLKRKVYDGRQLAIKLSANSVYGFTGAQVGRLPCLEISGSVTAFGRAMIEQTKNVVENKYHTKNGYNFNARVIYGDTDSVMVKFGTPDIQEAMTLAKEAAKYVSSQFPEPIKLEFEKVYLPYLLINKKRYAGLLYTNPKKYDRIDCKGIETVRRDNCLLVANLVSSCLYKILIERDPNGAVKHACQTISDLLMNKIDISLLIITKELRKTGEDYANKQPHSELAERLKKRDPGSAPKLGDRVPFVYIMGQKKDRAYEKAEDPLYVLENNIPIDNDYYLVNQLSKPLTRLFDPILHEKTEDILLKGEHTRTRSVTVSSVGLLAKFSQAKKSCLGCKSSIDKNGENKPLSDALCSYCDENFICILSNEMNKMNSFQDKCDSLWTECQRCQGSFVEEVICTK</sequence>
<dbReference type="Gene3D" id="1.10.287.690">
    <property type="entry name" value="Helix hairpin bin"/>
    <property type="match status" value="1"/>
</dbReference>
<dbReference type="Pfam" id="PF14260">
    <property type="entry name" value="zf-C4pol"/>
    <property type="match status" value="1"/>
</dbReference>
<evidence type="ECO:0000256" key="5">
    <source>
        <dbReference type="ARBA" id="ARBA00022679"/>
    </source>
</evidence>
<dbReference type="Pfam" id="PF03104">
    <property type="entry name" value="DNA_pol_B_exo1"/>
    <property type="match status" value="1"/>
</dbReference>
<dbReference type="InterPro" id="IPR006172">
    <property type="entry name" value="DNA-dir_DNA_pol_B"/>
</dbReference>
<organism evidence="25 26">
    <name type="scientific">Thelohanellus kitauei</name>
    <name type="common">Myxosporean</name>
    <dbReference type="NCBI Taxonomy" id="669202"/>
    <lineage>
        <taxon>Eukaryota</taxon>
        <taxon>Metazoa</taxon>
        <taxon>Cnidaria</taxon>
        <taxon>Myxozoa</taxon>
        <taxon>Myxosporea</taxon>
        <taxon>Bivalvulida</taxon>
        <taxon>Platysporina</taxon>
        <taxon>Myxobolidae</taxon>
        <taxon>Thelohanellus</taxon>
    </lineage>
</organism>
<keyword evidence="18 20" id="KW-0539">Nucleus</keyword>
<dbReference type="SUPFAM" id="SSF56672">
    <property type="entry name" value="DNA/RNA polymerases"/>
    <property type="match status" value="1"/>
</dbReference>
<dbReference type="PRINTS" id="PR00106">
    <property type="entry name" value="DNAPOLB"/>
</dbReference>
<evidence type="ECO:0000256" key="7">
    <source>
        <dbReference type="ARBA" id="ARBA00022705"/>
    </source>
</evidence>
<dbReference type="Gene3D" id="2.40.50.730">
    <property type="match status" value="1"/>
</dbReference>
<comment type="caution">
    <text evidence="25">The sequence shown here is derived from an EMBL/GenBank/DDBJ whole genome shotgun (WGS) entry which is preliminary data.</text>
</comment>
<keyword evidence="8" id="KW-0540">Nuclease</keyword>
<dbReference type="GO" id="GO:0043625">
    <property type="term" value="C:delta DNA polymerase complex"/>
    <property type="evidence" value="ECO:0007669"/>
    <property type="project" value="TreeGrafter"/>
</dbReference>
<evidence type="ECO:0000256" key="2">
    <source>
        <dbReference type="ARBA" id="ARBA00004123"/>
    </source>
</evidence>
<evidence type="ECO:0000256" key="17">
    <source>
        <dbReference type="ARBA" id="ARBA00023125"/>
    </source>
</evidence>
<evidence type="ECO:0000256" key="11">
    <source>
        <dbReference type="ARBA" id="ARBA00022801"/>
    </source>
</evidence>
<keyword evidence="10 20" id="KW-0863">Zinc-finger</keyword>
<feature type="region of interest" description="Disordered" evidence="21">
    <location>
        <begin position="636"/>
        <end position="658"/>
    </location>
</feature>
<dbReference type="Pfam" id="PF00136">
    <property type="entry name" value="DNA_pol_B"/>
    <property type="match status" value="1"/>
</dbReference>
<evidence type="ECO:0000259" key="22">
    <source>
        <dbReference type="Pfam" id="PF00136"/>
    </source>
</evidence>
<reference evidence="25 26" key="1">
    <citation type="journal article" date="2014" name="Genome Biol. Evol.">
        <title>The genome of the myxosporean Thelohanellus kitauei shows adaptations to nutrient acquisition within its fish host.</title>
        <authorList>
            <person name="Yang Y."/>
            <person name="Xiong J."/>
            <person name="Zhou Z."/>
            <person name="Huo F."/>
            <person name="Miao W."/>
            <person name="Ran C."/>
            <person name="Liu Y."/>
            <person name="Zhang J."/>
            <person name="Feng J."/>
            <person name="Wang M."/>
            <person name="Wang M."/>
            <person name="Wang L."/>
            <person name="Yao B."/>
        </authorList>
    </citation>
    <scope>NUCLEOTIDE SEQUENCE [LARGE SCALE GENOMIC DNA]</scope>
    <source>
        <strain evidence="25">Wuqing</strain>
    </source>
</reference>
<dbReference type="InterPro" id="IPR025687">
    <property type="entry name" value="Znf-C4pol"/>
</dbReference>
<dbReference type="GO" id="GO:0051539">
    <property type="term" value="F:4 iron, 4 sulfur cluster binding"/>
    <property type="evidence" value="ECO:0007669"/>
    <property type="project" value="UniProtKB-KW"/>
</dbReference>
<dbReference type="PANTHER" id="PTHR10322">
    <property type="entry name" value="DNA POLYMERASE CATALYTIC SUBUNIT"/>
    <property type="match status" value="1"/>
</dbReference>
<accession>A0A0C2N683</accession>
<comment type="cofactor">
    <cofactor evidence="1 20">
        <name>[4Fe-4S] cluster</name>
        <dbReference type="ChEBI" id="CHEBI:49883"/>
    </cofactor>
</comment>
<comment type="catalytic activity">
    <reaction evidence="19 20">
        <text>DNA(n) + a 2'-deoxyribonucleoside 5'-triphosphate = DNA(n+1) + diphosphate</text>
        <dbReference type="Rhea" id="RHEA:22508"/>
        <dbReference type="Rhea" id="RHEA-COMP:17339"/>
        <dbReference type="Rhea" id="RHEA-COMP:17340"/>
        <dbReference type="ChEBI" id="CHEBI:33019"/>
        <dbReference type="ChEBI" id="CHEBI:61560"/>
        <dbReference type="ChEBI" id="CHEBI:173112"/>
        <dbReference type="EC" id="2.7.7.7"/>
    </reaction>
</comment>
<dbReference type="EMBL" id="JWZT01002428">
    <property type="protein sequence ID" value="KII69447.1"/>
    <property type="molecule type" value="Genomic_DNA"/>
</dbReference>
<evidence type="ECO:0000256" key="16">
    <source>
        <dbReference type="ARBA" id="ARBA00023014"/>
    </source>
</evidence>
<dbReference type="CDD" id="cd05533">
    <property type="entry name" value="POLBc_delta"/>
    <property type="match status" value="1"/>
</dbReference>
<evidence type="ECO:0000256" key="9">
    <source>
        <dbReference type="ARBA" id="ARBA00022723"/>
    </source>
</evidence>
<keyword evidence="12 20" id="KW-0862">Zinc</keyword>
<dbReference type="GO" id="GO:0003887">
    <property type="term" value="F:DNA-directed DNA polymerase activity"/>
    <property type="evidence" value="ECO:0007669"/>
    <property type="project" value="UniProtKB-KW"/>
</dbReference>
<feature type="domain" description="C4-type zinc-finger of DNA polymerase delta" evidence="24">
    <location>
        <begin position="753"/>
        <end position="820"/>
    </location>
</feature>
<dbReference type="CDD" id="cd05777">
    <property type="entry name" value="DNA_polB_delta_exo"/>
    <property type="match status" value="1"/>
</dbReference>
<keyword evidence="14 20" id="KW-0239">DNA-directed DNA polymerase</keyword>
<dbReference type="InterPro" id="IPR006134">
    <property type="entry name" value="DNA-dir_DNA_pol_B_multi_dom"/>
</dbReference>
<keyword evidence="16 20" id="KW-0411">Iron-sulfur</keyword>
<dbReference type="GO" id="GO:0008270">
    <property type="term" value="F:zinc ion binding"/>
    <property type="evidence" value="ECO:0007669"/>
    <property type="project" value="UniProtKB-KW"/>
</dbReference>
<dbReference type="NCBIfam" id="TIGR00592">
    <property type="entry name" value="pol2"/>
    <property type="match status" value="1"/>
</dbReference>
<evidence type="ECO:0000256" key="14">
    <source>
        <dbReference type="ARBA" id="ARBA00022932"/>
    </source>
</evidence>
<evidence type="ECO:0000256" key="12">
    <source>
        <dbReference type="ARBA" id="ARBA00022833"/>
    </source>
</evidence>
<dbReference type="Gene3D" id="3.30.420.10">
    <property type="entry name" value="Ribonuclease H-like superfamily/Ribonuclease H"/>
    <property type="match status" value="1"/>
</dbReference>
<evidence type="ECO:0000256" key="20">
    <source>
        <dbReference type="RuleBase" id="RU000442"/>
    </source>
</evidence>
<dbReference type="SUPFAM" id="SSF53098">
    <property type="entry name" value="Ribonuclease H-like"/>
    <property type="match status" value="1"/>
</dbReference>
<name>A0A0C2N683_THEKT</name>
<dbReference type="InterPro" id="IPR043502">
    <property type="entry name" value="DNA/RNA_pol_sf"/>
</dbReference>
<dbReference type="PANTHER" id="PTHR10322:SF23">
    <property type="entry name" value="DNA POLYMERASE DELTA CATALYTIC SUBUNIT"/>
    <property type="match status" value="1"/>
</dbReference>
<dbReference type="OrthoDB" id="2414538at2759"/>
<dbReference type="EC" id="2.7.7.7" evidence="20"/>
<dbReference type="SMART" id="SM00486">
    <property type="entry name" value="POLBc"/>
    <property type="match status" value="1"/>
</dbReference>
<keyword evidence="11" id="KW-0378">Hydrolase</keyword>
<evidence type="ECO:0000256" key="18">
    <source>
        <dbReference type="ARBA" id="ARBA00023242"/>
    </source>
</evidence>
<evidence type="ECO:0000259" key="23">
    <source>
        <dbReference type="Pfam" id="PF03104"/>
    </source>
</evidence>
<keyword evidence="7 20" id="KW-0235">DNA replication</keyword>
<dbReference type="InterPro" id="IPR006133">
    <property type="entry name" value="DNA-dir_DNA_pol_B_exonuc"/>
</dbReference>
<keyword evidence="13" id="KW-0269">Exonuclease</keyword>
<evidence type="ECO:0000313" key="26">
    <source>
        <dbReference type="Proteomes" id="UP000031668"/>
    </source>
</evidence>